<accession>A0A1X2HJM0</accession>
<evidence type="ECO:0000313" key="2">
    <source>
        <dbReference type="EMBL" id="ORY98796.1"/>
    </source>
</evidence>
<keyword evidence="1" id="KW-0812">Transmembrane</keyword>
<dbReference type="InParanoid" id="A0A1X2HJM0"/>
<organism evidence="2 3">
    <name type="scientific">Syncephalastrum racemosum</name>
    <name type="common">Filamentous fungus</name>
    <dbReference type="NCBI Taxonomy" id="13706"/>
    <lineage>
        <taxon>Eukaryota</taxon>
        <taxon>Fungi</taxon>
        <taxon>Fungi incertae sedis</taxon>
        <taxon>Mucoromycota</taxon>
        <taxon>Mucoromycotina</taxon>
        <taxon>Mucoromycetes</taxon>
        <taxon>Mucorales</taxon>
        <taxon>Syncephalastraceae</taxon>
        <taxon>Syncephalastrum</taxon>
    </lineage>
</organism>
<dbReference type="Proteomes" id="UP000242180">
    <property type="component" value="Unassembled WGS sequence"/>
</dbReference>
<reference evidence="2 3" key="1">
    <citation type="submission" date="2016-07" db="EMBL/GenBank/DDBJ databases">
        <title>Pervasive Adenine N6-methylation of Active Genes in Fungi.</title>
        <authorList>
            <consortium name="DOE Joint Genome Institute"/>
            <person name="Mondo S.J."/>
            <person name="Dannebaum R.O."/>
            <person name="Kuo R.C."/>
            <person name="Labutti K."/>
            <person name="Haridas S."/>
            <person name="Kuo A."/>
            <person name="Salamov A."/>
            <person name="Ahrendt S.R."/>
            <person name="Lipzen A."/>
            <person name="Sullivan W."/>
            <person name="Andreopoulos W.B."/>
            <person name="Clum A."/>
            <person name="Lindquist E."/>
            <person name="Daum C."/>
            <person name="Ramamoorthy G.K."/>
            <person name="Gryganskyi A."/>
            <person name="Culley D."/>
            <person name="Magnuson J.K."/>
            <person name="James T.Y."/>
            <person name="O'Malley M.A."/>
            <person name="Stajich J.E."/>
            <person name="Spatafora J.W."/>
            <person name="Visel A."/>
            <person name="Grigoriev I.V."/>
        </authorList>
    </citation>
    <scope>NUCLEOTIDE SEQUENCE [LARGE SCALE GENOMIC DNA]</scope>
    <source>
        <strain evidence="2 3">NRRL 2496</strain>
    </source>
</reference>
<keyword evidence="3" id="KW-1185">Reference proteome</keyword>
<proteinExistence type="predicted"/>
<name>A0A1X2HJM0_SYNRA</name>
<protein>
    <submittedName>
        <fullName evidence="2">Uncharacterized protein</fullName>
    </submittedName>
</protein>
<dbReference type="EMBL" id="MCGN01000003">
    <property type="protein sequence ID" value="ORY98796.1"/>
    <property type="molecule type" value="Genomic_DNA"/>
</dbReference>
<evidence type="ECO:0000256" key="1">
    <source>
        <dbReference type="SAM" id="Phobius"/>
    </source>
</evidence>
<gene>
    <name evidence="2" type="ORF">BCR43DRAFT_488184</name>
</gene>
<dbReference type="AlphaFoldDB" id="A0A1X2HJM0"/>
<keyword evidence="1" id="KW-1133">Transmembrane helix</keyword>
<comment type="caution">
    <text evidence="2">The sequence shown here is derived from an EMBL/GenBank/DDBJ whole genome shotgun (WGS) entry which is preliminary data.</text>
</comment>
<feature type="transmembrane region" description="Helical" evidence="1">
    <location>
        <begin position="12"/>
        <end position="33"/>
    </location>
</feature>
<sequence length="112" mass="12820">MLVLLISAQRLTFIFFAALSLALFLSLLFVLLFSFSLRYYGQQETNSQGPYWYSSPTTDSQLNPGWTAILTLSSHVADINRAQQILENFTGRAEPLFFRGSREYSNRRRSLA</sequence>
<keyword evidence="1" id="KW-0472">Membrane</keyword>
<evidence type="ECO:0000313" key="3">
    <source>
        <dbReference type="Proteomes" id="UP000242180"/>
    </source>
</evidence>